<dbReference type="Proteomes" id="UP001145742">
    <property type="component" value="Unassembled WGS sequence"/>
</dbReference>
<keyword evidence="1" id="KW-1133">Transmembrane helix</keyword>
<organism evidence="2 3">
    <name type="scientific">Willisornis vidua</name>
    <name type="common">Xingu scale-backed antbird</name>
    <dbReference type="NCBI Taxonomy" id="1566151"/>
    <lineage>
        <taxon>Eukaryota</taxon>
        <taxon>Metazoa</taxon>
        <taxon>Chordata</taxon>
        <taxon>Craniata</taxon>
        <taxon>Vertebrata</taxon>
        <taxon>Euteleostomi</taxon>
        <taxon>Archelosauria</taxon>
        <taxon>Archosauria</taxon>
        <taxon>Dinosauria</taxon>
        <taxon>Saurischia</taxon>
        <taxon>Theropoda</taxon>
        <taxon>Coelurosauria</taxon>
        <taxon>Aves</taxon>
        <taxon>Neognathae</taxon>
        <taxon>Neoaves</taxon>
        <taxon>Telluraves</taxon>
        <taxon>Australaves</taxon>
        <taxon>Passeriformes</taxon>
        <taxon>Thamnophilidae</taxon>
        <taxon>Willisornis</taxon>
    </lineage>
</organism>
<proteinExistence type="predicted"/>
<gene>
    <name evidence="2" type="ORF">WISP_00199</name>
</gene>
<evidence type="ECO:0000256" key="1">
    <source>
        <dbReference type="SAM" id="Phobius"/>
    </source>
</evidence>
<evidence type="ECO:0000313" key="3">
    <source>
        <dbReference type="Proteomes" id="UP001145742"/>
    </source>
</evidence>
<evidence type="ECO:0000313" key="2">
    <source>
        <dbReference type="EMBL" id="KAJ7400451.1"/>
    </source>
</evidence>
<feature type="transmembrane region" description="Helical" evidence="1">
    <location>
        <begin position="52"/>
        <end position="78"/>
    </location>
</feature>
<dbReference type="EMBL" id="WHWB01036446">
    <property type="protein sequence ID" value="KAJ7400451.1"/>
    <property type="molecule type" value="Genomic_DNA"/>
</dbReference>
<keyword evidence="1" id="KW-0812">Transmembrane</keyword>
<keyword evidence="1" id="KW-0472">Membrane</keyword>
<accession>A0ABQ9CP28</accession>
<comment type="caution">
    <text evidence="2">The sequence shown here is derived from an EMBL/GenBank/DDBJ whole genome shotgun (WGS) entry which is preliminary data.</text>
</comment>
<keyword evidence="3" id="KW-1185">Reference proteome</keyword>
<name>A0ABQ9CP28_9PASS</name>
<sequence>MPEPGIFTWGEAGNAECGNWAFGNRNFKMWRSGIRVLLLLTLPPFPEPESNWNFTLVVVALSVIAAIIIISLIGFGVWKLQCGKKERNEYSKANSEYQQRLWIRIQILSTWIP</sequence>
<protein>
    <submittedName>
        <fullName evidence="2">Uncharacterized protein</fullName>
    </submittedName>
</protein>
<reference evidence="2" key="1">
    <citation type="submission" date="2019-10" db="EMBL/GenBank/DDBJ databases">
        <authorList>
            <person name="Soares A.E.R."/>
            <person name="Aleixo A."/>
            <person name="Schneider P."/>
            <person name="Miyaki C.Y."/>
            <person name="Schneider M.P."/>
            <person name="Mello C."/>
            <person name="Vasconcelos A.T.R."/>
        </authorList>
    </citation>
    <scope>NUCLEOTIDE SEQUENCE</scope>
    <source>
        <tissue evidence="2">Muscle</tissue>
    </source>
</reference>